<feature type="domain" description="GST C-terminal" evidence="2">
    <location>
        <begin position="87"/>
        <end position="202"/>
    </location>
</feature>
<dbReference type="Gene3D" id="1.20.1050.10">
    <property type="match status" value="1"/>
</dbReference>
<dbReference type="EMBL" id="BMXE01000007">
    <property type="protein sequence ID" value="GHB42130.1"/>
    <property type="molecule type" value="Genomic_DNA"/>
</dbReference>
<dbReference type="Proteomes" id="UP000637980">
    <property type="component" value="Unassembled WGS sequence"/>
</dbReference>
<dbReference type="InterPro" id="IPR010987">
    <property type="entry name" value="Glutathione-S-Trfase_C-like"/>
</dbReference>
<dbReference type="PANTHER" id="PTHR44051:SF8">
    <property type="entry name" value="GLUTATHIONE S-TRANSFERASE GSTA"/>
    <property type="match status" value="1"/>
</dbReference>
<sequence>MKLFYKPGACSLATHITLNEIAATYEIESVDTDAGKTSTGLDFKTINPKGYVPALQLASGDVLTEGAAILQNLADTHSEYGLAPKPGSVARARLQEYLNYTSSEVHKAFTPFFTASATEEDKEKAAKNVAGKFNYLETLFADGRAYLLGADFSVADAYLFVVCNWSNFVGIDLKGWPSLAAFVERTSQRPSAQAAMKAEGLI</sequence>
<dbReference type="PROSITE" id="PS50405">
    <property type="entry name" value="GST_CTER"/>
    <property type="match status" value="1"/>
</dbReference>
<dbReference type="InterPro" id="IPR036282">
    <property type="entry name" value="Glutathione-S-Trfase_C_sf"/>
</dbReference>
<dbReference type="Gene3D" id="3.40.30.10">
    <property type="entry name" value="Glutaredoxin"/>
    <property type="match status" value="1"/>
</dbReference>
<comment type="caution">
    <text evidence="3">The sequence shown here is derived from an EMBL/GenBank/DDBJ whole genome shotgun (WGS) entry which is preliminary data.</text>
</comment>
<dbReference type="InterPro" id="IPR036249">
    <property type="entry name" value="Thioredoxin-like_sf"/>
</dbReference>
<dbReference type="Pfam" id="PF00043">
    <property type="entry name" value="GST_C"/>
    <property type="match status" value="1"/>
</dbReference>
<dbReference type="Pfam" id="PF13409">
    <property type="entry name" value="GST_N_2"/>
    <property type="match status" value="1"/>
</dbReference>
<dbReference type="InterPro" id="IPR004045">
    <property type="entry name" value="Glutathione_S-Trfase_N"/>
</dbReference>
<dbReference type="CDD" id="cd03057">
    <property type="entry name" value="GST_N_Beta"/>
    <property type="match status" value="1"/>
</dbReference>
<keyword evidence="4" id="KW-1185">Reference proteome</keyword>
<dbReference type="SFLD" id="SFLDG01150">
    <property type="entry name" value="Main.1:_Beta-like"/>
    <property type="match status" value="1"/>
</dbReference>
<evidence type="ECO:0000313" key="3">
    <source>
        <dbReference type="EMBL" id="GHB42130.1"/>
    </source>
</evidence>
<dbReference type="CDD" id="cd03188">
    <property type="entry name" value="GST_C_Beta"/>
    <property type="match status" value="1"/>
</dbReference>
<evidence type="ECO:0000259" key="1">
    <source>
        <dbReference type="PROSITE" id="PS50404"/>
    </source>
</evidence>
<dbReference type="SFLD" id="SFLDG00358">
    <property type="entry name" value="Main_(cytGST)"/>
    <property type="match status" value="1"/>
</dbReference>
<dbReference type="InterPro" id="IPR004046">
    <property type="entry name" value="GST_C"/>
</dbReference>
<evidence type="ECO:0000313" key="4">
    <source>
        <dbReference type="Proteomes" id="UP000637980"/>
    </source>
</evidence>
<reference evidence="4" key="1">
    <citation type="journal article" date="2019" name="Int. J. Syst. Evol. Microbiol.">
        <title>The Global Catalogue of Microorganisms (GCM) 10K type strain sequencing project: providing services to taxonomists for standard genome sequencing and annotation.</title>
        <authorList>
            <consortium name="The Broad Institute Genomics Platform"/>
            <consortium name="The Broad Institute Genome Sequencing Center for Infectious Disease"/>
            <person name="Wu L."/>
            <person name="Ma J."/>
        </authorList>
    </citation>
    <scope>NUCLEOTIDE SEQUENCE [LARGE SCALE GENOMIC DNA]</scope>
    <source>
        <strain evidence="4">KCTC 12861</strain>
    </source>
</reference>
<protein>
    <submittedName>
        <fullName evidence="3">Glutathione S-transferase</fullName>
    </submittedName>
</protein>
<name>A0ABQ3EJ02_9HYPH</name>
<organism evidence="3 4">
    <name type="scientific">Pseudovibrio japonicus</name>
    <dbReference type="NCBI Taxonomy" id="366534"/>
    <lineage>
        <taxon>Bacteria</taxon>
        <taxon>Pseudomonadati</taxon>
        <taxon>Pseudomonadota</taxon>
        <taxon>Alphaproteobacteria</taxon>
        <taxon>Hyphomicrobiales</taxon>
        <taxon>Stappiaceae</taxon>
        <taxon>Pseudovibrio</taxon>
    </lineage>
</organism>
<accession>A0ABQ3EJ02</accession>
<dbReference type="SUPFAM" id="SSF52833">
    <property type="entry name" value="Thioredoxin-like"/>
    <property type="match status" value="1"/>
</dbReference>
<gene>
    <name evidence="3" type="ORF">GCM10007094_34170</name>
</gene>
<evidence type="ECO:0000259" key="2">
    <source>
        <dbReference type="PROSITE" id="PS50405"/>
    </source>
</evidence>
<dbReference type="PANTHER" id="PTHR44051">
    <property type="entry name" value="GLUTATHIONE S-TRANSFERASE-RELATED"/>
    <property type="match status" value="1"/>
</dbReference>
<dbReference type="RefSeq" id="WP_189438022.1">
    <property type="nucleotide sequence ID" value="NZ_BMXE01000007.1"/>
</dbReference>
<dbReference type="NCBIfam" id="NF007831">
    <property type="entry name" value="PRK10542.1"/>
    <property type="match status" value="1"/>
</dbReference>
<dbReference type="InterPro" id="IPR040079">
    <property type="entry name" value="Glutathione_S-Trfase"/>
</dbReference>
<feature type="domain" description="GST N-terminal" evidence="1">
    <location>
        <begin position="1"/>
        <end position="81"/>
    </location>
</feature>
<proteinExistence type="predicted"/>
<dbReference type="SUPFAM" id="SSF47616">
    <property type="entry name" value="GST C-terminal domain-like"/>
    <property type="match status" value="1"/>
</dbReference>
<dbReference type="SFLD" id="SFLDS00019">
    <property type="entry name" value="Glutathione_Transferase_(cytos"/>
    <property type="match status" value="1"/>
</dbReference>
<dbReference type="PROSITE" id="PS50404">
    <property type="entry name" value="GST_NTER"/>
    <property type="match status" value="1"/>
</dbReference>